<dbReference type="STRING" id="1869.MB27_10360"/>
<evidence type="ECO:0000313" key="2">
    <source>
        <dbReference type="Proteomes" id="UP000054537"/>
    </source>
</evidence>
<dbReference type="eggNOG" id="ENOG503217U">
    <property type="taxonomic scope" value="Bacteria"/>
</dbReference>
<keyword evidence="2" id="KW-1185">Reference proteome</keyword>
<dbReference type="AlphaFoldDB" id="A0A0A6XBL9"/>
<proteinExistence type="predicted"/>
<dbReference type="EMBL" id="JRTT01000010">
    <property type="protein sequence ID" value="KHD77507.1"/>
    <property type="molecule type" value="Genomic_DNA"/>
</dbReference>
<dbReference type="Proteomes" id="UP000054537">
    <property type="component" value="Unassembled WGS sequence"/>
</dbReference>
<name>A0A0A6XBL9_ACTUT</name>
<gene>
    <name evidence="1" type="ORF">MB27_10360</name>
</gene>
<comment type="caution">
    <text evidence="1">The sequence shown here is derived from an EMBL/GenBank/DDBJ whole genome shotgun (WGS) entry which is preliminary data.</text>
</comment>
<protein>
    <submittedName>
        <fullName evidence="1">Uncharacterized protein</fullName>
    </submittedName>
</protein>
<sequence length="396" mass="43745">MTASVFRTFCHISEYGEAGYANLHRLVAGSRPLVLWAPSSVMLRAHSSIAIEEFLVLLREGLIRIMGRERWLLDRSYRNRRAETWAVAAWDDEIDGEIHRLYINELHVADPNARTVIVAEEEPGRDWAERTLSRDAGLIGFWQRVLARPDVADCIPGGTLEAIQRENMDPEVATLRILRDARNHGQAVRDAAADVPFLLSRADSRFLEILTESRLGGAAPPAADLPPRSAPTDALAEQLLEVLERLDECRDDHRVLPFIRRKGHDALIDWLVGFKTLIEGGSTIDQNALMRDLALKARQSRRRGLAGYLDGAGAVTGTLLATGGAALTAGQFGQDQGVMNALGLTITGAAFVNGLVRELGMVEGSYDGEQWPYLYTSGRKATRRSHRAMLDHLAAR</sequence>
<evidence type="ECO:0000313" key="1">
    <source>
        <dbReference type="EMBL" id="KHD77507.1"/>
    </source>
</evidence>
<accession>A0A0A6XBL9</accession>
<organism evidence="1 2">
    <name type="scientific">Actinoplanes utahensis</name>
    <dbReference type="NCBI Taxonomy" id="1869"/>
    <lineage>
        <taxon>Bacteria</taxon>
        <taxon>Bacillati</taxon>
        <taxon>Actinomycetota</taxon>
        <taxon>Actinomycetes</taxon>
        <taxon>Micromonosporales</taxon>
        <taxon>Micromonosporaceae</taxon>
        <taxon>Actinoplanes</taxon>
    </lineage>
</organism>
<reference evidence="1 2" key="1">
    <citation type="submission" date="2014-10" db="EMBL/GenBank/DDBJ databases">
        <title>Draft genome sequence of Actinoplanes utahensis NRRL 12052.</title>
        <authorList>
            <person name="Velasco-Bucheli B."/>
            <person name="del Cerro C."/>
            <person name="Hormigo D."/>
            <person name="Garcia J.L."/>
            <person name="Acebal C."/>
            <person name="Arroyo M."/>
            <person name="de la Mata I."/>
        </authorList>
    </citation>
    <scope>NUCLEOTIDE SEQUENCE [LARGE SCALE GENOMIC DNA]</scope>
    <source>
        <strain evidence="1 2">NRRL 12052</strain>
    </source>
</reference>